<dbReference type="GO" id="GO:0031397">
    <property type="term" value="P:negative regulation of protein ubiquitination"/>
    <property type="evidence" value="ECO:0007669"/>
    <property type="project" value="TreeGrafter"/>
</dbReference>
<reference evidence="2 3" key="1">
    <citation type="submission" date="2013-11" db="EMBL/GenBank/DDBJ databases">
        <title>The Genome Sequence of Phytophthora parasitica P1976.</title>
        <authorList>
            <consortium name="The Broad Institute Genomics Platform"/>
            <person name="Russ C."/>
            <person name="Tyler B."/>
            <person name="Panabieres F."/>
            <person name="Shan W."/>
            <person name="Tripathy S."/>
            <person name="Grunwald N."/>
            <person name="Machado M."/>
            <person name="Johnson C.S."/>
            <person name="Walker B."/>
            <person name="Young S."/>
            <person name="Zeng Q."/>
            <person name="Gargeya S."/>
            <person name="Fitzgerald M."/>
            <person name="Haas B."/>
            <person name="Abouelleil A."/>
            <person name="Allen A.W."/>
            <person name="Alvarado L."/>
            <person name="Arachchi H.M."/>
            <person name="Berlin A.M."/>
            <person name="Chapman S.B."/>
            <person name="Gainer-Dewar J."/>
            <person name="Goldberg J."/>
            <person name="Griggs A."/>
            <person name="Gujja S."/>
            <person name="Hansen M."/>
            <person name="Howarth C."/>
            <person name="Imamovic A."/>
            <person name="Ireland A."/>
            <person name="Larimer J."/>
            <person name="McCowan C."/>
            <person name="Murphy C."/>
            <person name="Pearson M."/>
            <person name="Poon T.W."/>
            <person name="Priest M."/>
            <person name="Roberts A."/>
            <person name="Saif S."/>
            <person name="Shea T."/>
            <person name="Sisk P."/>
            <person name="Sykes S."/>
            <person name="Wortman J."/>
            <person name="Nusbaum C."/>
            <person name="Birren B."/>
        </authorList>
    </citation>
    <scope>NUCLEOTIDE SEQUENCE [LARGE SCALE GENOMIC DNA]</scope>
    <source>
        <strain evidence="2 3">P1976</strain>
    </source>
</reference>
<dbReference type="InterPro" id="IPR036249">
    <property type="entry name" value="Thioredoxin-like_sf"/>
</dbReference>
<dbReference type="InterPro" id="IPR012336">
    <property type="entry name" value="Thioredoxin-like_fold"/>
</dbReference>
<feature type="domain" description="Thioredoxin" evidence="1">
    <location>
        <begin position="1"/>
        <end position="154"/>
    </location>
</feature>
<dbReference type="PANTHER" id="PTHR46472">
    <property type="entry name" value="NUCLEOREDOXIN"/>
    <property type="match status" value="1"/>
</dbReference>
<evidence type="ECO:0000313" key="2">
    <source>
        <dbReference type="EMBL" id="ETO76685.1"/>
    </source>
</evidence>
<proteinExistence type="predicted"/>
<evidence type="ECO:0000259" key="1">
    <source>
        <dbReference type="PROSITE" id="PS51352"/>
    </source>
</evidence>
<dbReference type="EMBL" id="ANJA01001512">
    <property type="protein sequence ID" value="ETO76685.1"/>
    <property type="molecule type" value="Genomic_DNA"/>
</dbReference>
<dbReference type="InterPro" id="IPR013766">
    <property type="entry name" value="Thioredoxin_domain"/>
</dbReference>
<dbReference type="SUPFAM" id="SSF52833">
    <property type="entry name" value="Thioredoxin-like"/>
    <property type="match status" value="1"/>
</dbReference>
<evidence type="ECO:0000313" key="3">
    <source>
        <dbReference type="Proteomes" id="UP000028582"/>
    </source>
</evidence>
<dbReference type="Gene3D" id="3.40.30.10">
    <property type="entry name" value="Glutaredoxin"/>
    <property type="match status" value="1"/>
</dbReference>
<gene>
    <name evidence="2" type="ORF">F444_07951</name>
</gene>
<sequence length="167" mass="18824">MTLLEKLLGSTLVSRRGETSAEEALAHKTVVGLYFTASTCRPCRAFTPVLATVHRNMTLSAYKSLHMKDQLDVVLLSIDRSPVAFHDSLLQTPFLAVPFHRRDVVQDLWKRYDVKTIPTLIFVDANGDVVEREGRRIVENNYMDLRKIWDHIAPSFPSSPGPEAAMS</sequence>
<dbReference type="PROSITE" id="PS51352">
    <property type="entry name" value="THIOREDOXIN_2"/>
    <property type="match status" value="1"/>
</dbReference>
<dbReference type="GO" id="GO:0004791">
    <property type="term" value="F:thioredoxin-disulfide reductase (NADPH) activity"/>
    <property type="evidence" value="ECO:0007669"/>
    <property type="project" value="TreeGrafter"/>
</dbReference>
<dbReference type="OrthoDB" id="409136at2759"/>
<accession>A0A081ACS4</accession>
<comment type="caution">
    <text evidence="2">The sequence shown here is derived from an EMBL/GenBank/DDBJ whole genome shotgun (WGS) entry which is preliminary data.</text>
</comment>
<dbReference type="GO" id="GO:0030178">
    <property type="term" value="P:negative regulation of Wnt signaling pathway"/>
    <property type="evidence" value="ECO:0007669"/>
    <property type="project" value="TreeGrafter"/>
</dbReference>
<dbReference type="AlphaFoldDB" id="A0A081ACS4"/>
<organism evidence="2 3">
    <name type="scientific">Phytophthora nicotianae P1976</name>
    <dbReference type="NCBI Taxonomy" id="1317066"/>
    <lineage>
        <taxon>Eukaryota</taxon>
        <taxon>Sar</taxon>
        <taxon>Stramenopiles</taxon>
        <taxon>Oomycota</taxon>
        <taxon>Peronosporomycetes</taxon>
        <taxon>Peronosporales</taxon>
        <taxon>Peronosporaceae</taxon>
        <taxon>Phytophthora</taxon>
    </lineage>
</organism>
<dbReference type="PANTHER" id="PTHR46472:SF1">
    <property type="entry name" value="NUCLEOREDOXIN"/>
    <property type="match status" value="1"/>
</dbReference>
<protein>
    <recommendedName>
        <fullName evidence="1">Thioredoxin domain-containing protein</fullName>
    </recommendedName>
</protein>
<dbReference type="Pfam" id="PF13905">
    <property type="entry name" value="Thioredoxin_8"/>
    <property type="match status" value="1"/>
</dbReference>
<name>A0A081ACS4_PHYNI</name>
<dbReference type="GO" id="GO:0005634">
    <property type="term" value="C:nucleus"/>
    <property type="evidence" value="ECO:0007669"/>
    <property type="project" value="TreeGrafter"/>
</dbReference>
<dbReference type="Proteomes" id="UP000028582">
    <property type="component" value="Unassembled WGS sequence"/>
</dbReference>